<evidence type="ECO:0000256" key="1">
    <source>
        <dbReference type="SAM" id="Phobius"/>
    </source>
</evidence>
<dbReference type="InterPro" id="IPR005325">
    <property type="entry name" value="DUF308_memb"/>
</dbReference>
<sequence length="591" mass="62175">MVAERPLPAFVKGLDRPWRIVVGLALVVLGLWLVARPLTSLTLLALYVGITLVIVGVGDLIESRGRRGEGRDGVRTAFGLLWLVIGVGAVLMPGRASETLPAVLAVLMAFSGVLRVVRAQGGDVRSRDRRWSASLLGAAEALLGLVALMWPDVTLVVVAVLFGVRAVVLGVQLLWDALARRAPGTPGADDVRPPRRVWRIGRLVASGGALVLALVVLTASVLVRTEETASVREPDGDPELSTPGHLLDAEPFTSEVPDDANGWRIWYSTVDQHGEPTWATALVVVPDETTDGGHDVVAWAHGTTGQARQCAPSLLDEPFTAGAFPAVMDDVVDRGWAVVAPDYVGLGGPGEHAYLVGEVGATAMLDAVRAARQLREAELSARTAVWGHSQGGGVALWTAQVQPEYAPDVPLVGTVAMAPATDLPAVAARLHQVTGGSVFASYVVAGYAATYDDVTVRNTVRPAAVKLVEEMASRCLSEPGVLASVLTALSLGDADVIRPEALSGEVGKHLSENVPTSLGDAPVLLAQGSEDQLISPAQQGAWVKRMLRAGHVPDYEVVPGMDHLSLVQEGSPFLAELMDWTAARLAGEPVE</sequence>
<dbReference type="PANTHER" id="PTHR34853">
    <property type="match status" value="1"/>
</dbReference>
<evidence type="ECO:0000313" key="3">
    <source>
        <dbReference type="Proteomes" id="UP001596098"/>
    </source>
</evidence>
<dbReference type="Gene3D" id="3.40.50.1820">
    <property type="entry name" value="alpha/beta hydrolase"/>
    <property type="match status" value="1"/>
</dbReference>
<comment type="caution">
    <text evidence="2">The sequence shown here is derived from an EMBL/GenBank/DDBJ whole genome shotgun (WGS) entry which is preliminary data.</text>
</comment>
<gene>
    <name evidence="2" type="ORF">ACFPWU_10975</name>
</gene>
<feature type="transmembrane region" description="Helical" evidence="1">
    <location>
        <begin position="73"/>
        <end position="94"/>
    </location>
</feature>
<dbReference type="PANTHER" id="PTHR34853:SF1">
    <property type="entry name" value="LIPASE 5"/>
    <property type="match status" value="1"/>
</dbReference>
<accession>A0ABW1QY74</accession>
<organism evidence="2 3">
    <name type="scientific">Nocardioides yefusunii</name>
    <dbReference type="NCBI Taxonomy" id="2500546"/>
    <lineage>
        <taxon>Bacteria</taxon>
        <taxon>Bacillati</taxon>
        <taxon>Actinomycetota</taxon>
        <taxon>Actinomycetes</taxon>
        <taxon>Propionibacteriales</taxon>
        <taxon>Nocardioidaceae</taxon>
        <taxon>Nocardioides</taxon>
    </lineage>
</organism>
<dbReference type="InterPro" id="IPR029058">
    <property type="entry name" value="AB_hydrolase_fold"/>
</dbReference>
<keyword evidence="2" id="KW-0378">Hydrolase</keyword>
<feature type="transmembrane region" description="Helical" evidence="1">
    <location>
        <begin position="18"/>
        <end position="35"/>
    </location>
</feature>
<dbReference type="Pfam" id="PF03729">
    <property type="entry name" value="DUF308"/>
    <property type="match status" value="2"/>
</dbReference>
<dbReference type="Pfam" id="PF03583">
    <property type="entry name" value="LIP"/>
    <property type="match status" value="1"/>
</dbReference>
<keyword evidence="1" id="KW-0812">Transmembrane</keyword>
<dbReference type="InterPro" id="IPR005152">
    <property type="entry name" value="Lipase_secreted"/>
</dbReference>
<dbReference type="EMBL" id="JBHSQI010000005">
    <property type="protein sequence ID" value="MFC6154178.1"/>
    <property type="molecule type" value="Genomic_DNA"/>
</dbReference>
<keyword evidence="3" id="KW-1185">Reference proteome</keyword>
<keyword evidence="1" id="KW-0472">Membrane</keyword>
<dbReference type="Gene3D" id="1.10.260.130">
    <property type="match status" value="1"/>
</dbReference>
<dbReference type="GO" id="GO:0016787">
    <property type="term" value="F:hydrolase activity"/>
    <property type="evidence" value="ECO:0007669"/>
    <property type="project" value="UniProtKB-KW"/>
</dbReference>
<feature type="transmembrane region" description="Helical" evidence="1">
    <location>
        <begin position="41"/>
        <end position="61"/>
    </location>
</feature>
<name>A0ABW1QY74_9ACTN</name>
<dbReference type="Proteomes" id="UP001596098">
    <property type="component" value="Unassembled WGS sequence"/>
</dbReference>
<dbReference type="SUPFAM" id="SSF53474">
    <property type="entry name" value="alpha/beta-Hydrolases"/>
    <property type="match status" value="1"/>
</dbReference>
<feature type="transmembrane region" description="Helical" evidence="1">
    <location>
        <begin position="200"/>
        <end position="223"/>
    </location>
</feature>
<feature type="transmembrane region" description="Helical" evidence="1">
    <location>
        <begin position="100"/>
        <end position="119"/>
    </location>
</feature>
<reference evidence="3" key="1">
    <citation type="journal article" date="2019" name="Int. J. Syst. Evol. Microbiol.">
        <title>The Global Catalogue of Microorganisms (GCM) 10K type strain sequencing project: providing services to taxonomists for standard genome sequencing and annotation.</title>
        <authorList>
            <consortium name="The Broad Institute Genomics Platform"/>
            <consortium name="The Broad Institute Genome Sequencing Center for Infectious Disease"/>
            <person name="Wu L."/>
            <person name="Ma J."/>
        </authorList>
    </citation>
    <scope>NUCLEOTIDE SEQUENCE [LARGE SCALE GENOMIC DNA]</scope>
    <source>
        <strain evidence="3">DFY28</strain>
    </source>
</reference>
<feature type="transmembrane region" description="Helical" evidence="1">
    <location>
        <begin position="156"/>
        <end position="179"/>
    </location>
</feature>
<protein>
    <submittedName>
        <fullName evidence="2">Alpha/beta fold hydrolase</fullName>
    </submittedName>
</protein>
<evidence type="ECO:0000313" key="2">
    <source>
        <dbReference type="EMBL" id="MFC6154178.1"/>
    </source>
</evidence>
<proteinExistence type="predicted"/>
<feature type="transmembrane region" description="Helical" evidence="1">
    <location>
        <begin position="131"/>
        <end position="150"/>
    </location>
</feature>
<keyword evidence="1" id="KW-1133">Transmembrane helix</keyword>
<dbReference type="RefSeq" id="WP_128221630.1">
    <property type="nucleotide sequence ID" value="NZ_CP034929.1"/>
</dbReference>